<accession>A0ABD0L3C5</accession>
<dbReference type="Proteomes" id="UP001519460">
    <property type="component" value="Unassembled WGS sequence"/>
</dbReference>
<evidence type="ECO:0000313" key="2">
    <source>
        <dbReference type="Proteomes" id="UP001519460"/>
    </source>
</evidence>
<sequence length="113" mass="12695">MSDLQVTFGDYCQGQRHEEGIVHAHAAVLVHSLVVCLEKRPLVSTVVTLNREFCASHALGSCTLIPANQLERFCCVKNFTISAMLEGTIKADCSLWHHQCLLALQQWRIRPLH</sequence>
<protein>
    <submittedName>
        <fullName evidence="1">Uncharacterized protein</fullName>
    </submittedName>
</protein>
<name>A0ABD0L3C5_9CAEN</name>
<gene>
    <name evidence="1" type="ORF">BaRGS_00014791</name>
</gene>
<dbReference type="EMBL" id="JACVVK020000088">
    <property type="protein sequence ID" value="KAK7493909.1"/>
    <property type="molecule type" value="Genomic_DNA"/>
</dbReference>
<organism evidence="1 2">
    <name type="scientific">Batillaria attramentaria</name>
    <dbReference type="NCBI Taxonomy" id="370345"/>
    <lineage>
        <taxon>Eukaryota</taxon>
        <taxon>Metazoa</taxon>
        <taxon>Spiralia</taxon>
        <taxon>Lophotrochozoa</taxon>
        <taxon>Mollusca</taxon>
        <taxon>Gastropoda</taxon>
        <taxon>Caenogastropoda</taxon>
        <taxon>Sorbeoconcha</taxon>
        <taxon>Cerithioidea</taxon>
        <taxon>Batillariidae</taxon>
        <taxon>Batillaria</taxon>
    </lineage>
</organism>
<proteinExistence type="predicted"/>
<dbReference type="AlphaFoldDB" id="A0ABD0L3C5"/>
<comment type="caution">
    <text evidence="1">The sequence shown here is derived from an EMBL/GenBank/DDBJ whole genome shotgun (WGS) entry which is preliminary data.</text>
</comment>
<keyword evidence="2" id="KW-1185">Reference proteome</keyword>
<reference evidence="1 2" key="1">
    <citation type="journal article" date="2023" name="Sci. Data">
        <title>Genome assembly of the Korean intertidal mud-creeper Batillaria attramentaria.</title>
        <authorList>
            <person name="Patra A.K."/>
            <person name="Ho P.T."/>
            <person name="Jun S."/>
            <person name="Lee S.J."/>
            <person name="Kim Y."/>
            <person name="Won Y.J."/>
        </authorList>
    </citation>
    <scope>NUCLEOTIDE SEQUENCE [LARGE SCALE GENOMIC DNA]</scope>
    <source>
        <strain evidence="1">Wonlab-2016</strain>
    </source>
</reference>
<evidence type="ECO:0000313" key="1">
    <source>
        <dbReference type="EMBL" id="KAK7493909.1"/>
    </source>
</evidence>